<evidence type="ECO:0000256" key="4">
    <source>
        <dbReference type="ARBA" id="ARBA00022527"/>
    </source>
</evidence>
<dbReference type="GO" id="GO:0005886">
    <property type="term" value="C:plasma membrane"/>
    <property type="evidence" value="ECO:0007669"/>
    <property type="project" value="TreeGrafter"/>
</dbReference>
<dbReference type="KEGG" id="aplc:110984215"/>
<evidence type="ECO:0000256" key="2">
    <source>
        <dbReference type="ARBA" id="ARBA00009605"/>
    </source>
</evidence>
<dbReference type="InterPro" id="IPR000333">
    <property type="entry name" value="TGFB_receptor"/>
</dbReference>
<dbReference type="SUPFAM" id="SSF56112">
    <property type="entry name" value="Protein kinase-like (PK-like)"/>
    <property type="match status" value="1"/>
</dbReference>
<keyword evidence="9" id="KW-0418">Kinase</keyword>
<keyword evidence="11 19" id="KW-1133">Transmembrane helix</keyword>
<dbReference type="Gene3D" id="3.30.200.20">
    <property type="entry name" value="Phosphorylase Kinase, domain 1"/>
    <property type="match status" value="1"/>
</dbReference>
<evidence type="ECO:0000313" key="21">
    <source>
        <dbReference type="Proteomes" id="UP000694845"/>
    </source>
</evidence>
<evidence type="ECO:0000256" key="3">
    <source>
        <dbReference type="ARBA" id="ARBA00012401"/>
    </source>
</evidence>
<evidence type="ECO:0000256" key="18">
    <source>
        <dbReference type="SAM" id="MobiDB-lite"/>
    </source>
</evidence>
<evidence type="ECO:0000256" key="14">
    <source>
        <dbReference type="PIRSR" id="PIRSR037393-1"/>
    </source>
</evidence>
<accession>A0A8B7Z9B0</accession>
<dbReference type="PROSITE" id="PS50011">
    <property type="entry name" value="PROTEIN_KINASE_DOM"/>
    <property type="match status" value="1"/>
</dbReference>
<evidence type="ECO:0000256" key="6">
    <source>
        <dbReference type="ARBA" id="ARBA00022692"/>
    </source>
</evidence>
<evidence type="ECO:0000256" key="8">
    <source>
        <dbReference type="ARBA" id="ARBA00022741"/>
    </source>
</evidence>
<feature type="domain" description="Protein kinase" evidence="20">
    <location>
        <begin position="274"/>
        <end position="581"/>
    </location>
</feature>
<dbReference type="PROSITE" id="PS00107">
    <property type="entry name" value="PROTEIN_KINASE_ATP"/>
    <property type="match status" value="1"/>
</dbReference>
<keyword evidence="12 19" id="KW-0472">Membrane</keyword>
<dbReference type="OrthoDB" id="547665at2759"/>
<evidence type="ECO:0000256" key="19">
    <source>
        <dbReference type="SAM" id="Phobius"/>
    </source>
</evidence>
<dbReference type="GeneID" id="110984215"/>
<name>A0A8B7Z9B0_ACAPL</name>
<keyword evidence="16" id="KW-1015">Disulfide bond</keyword>
<comment type="subcellular location">
    <subcellularLocation>
        <location evidence="1">Membrane</location>
        <topology evidence="1">Single-pass type I membrane protein</topology>
    </subcellularLocation>
</comment>
<feature type="transmembrane region" description="Helical" evidence="19">
    <location>
        <begin position="197"/>
        <end position="219"/>
    </location>
</feature>
<dbReference type="RefSeq" id="XP_022099851.1">
    <property type="nucleotide sequence ID" value="XM_022244159.1"/>
</dbReference>
<organism evidence="21 22">
    <name type="scientific">Acanthaster planci</name>
    <name type="common">Crown-of-thorns starfish</name>
    <dbReference type="NCBI Taxonomy" id="133434"/>
    <lineage>
        <taxon>Eukaryota</taxon>
        <taxon>Metazoa</taxon>
        <taxon>Echinodermata</taxon>
        <taxon>Eleutherozoa</taxon>
        <taxon>Asterozoa</taxon>
        <taxon>Asteroidea</taxon>
        <taxon>Valvatacea</taxon>
        <taxon>Valvatida</taxon>
        <taxon>Acanthasteridae</taxon>
        <taxon>Acanthaster</taxon>
    </lineage>
</organism>
<dbReference type="SMART" id="SM00220">
    <property type="entry name" value="S_TKc"/>
    <property type="match status" value="1"/>
</dbReference>
<dbReference type="InterPro" id="IPR008271">
    <property type="entry name" value="Ser/Thr_kinase_AS"/>
</dbReference>
<dbReference type="PROSITE" id="PS00108">
    <property type="entry name" value="PROTEIN_KINASE_ST"/>
    <property type="match status" value="1"/>
</dbReference>
<feature type="disulfide bond" evidence="16">
    <location>
        <begin position="55"/>
        <end position="62"/>
    </location>
</feature>
<dbReference type="AlphaFoldDB" id="A0A8B7Z9B0"/>
<keyword evidence="21" id="KW-1185">Reference proteome</keyword>
<gene>
    <name evidence="22" type="primary">LOC110984215</name>
</gene>
<evidence type="ECO:0000256" key="9">
    <source>
        <dbReference type="ARBA" id="ARBA00022777"/>
    </source>
</evidence>
<feature type="disulfide bond" evidence="16">
    <location>
        <begin position="72"/>
        <end position="98"/>
    </location>
</feature>
<dbReference type="GO" id="GO:0043235">
    <property type="term" value="C:receptor complex"/>
    <property type="evidence" value="ECO:0007669"/>
    <property type="project" value="InterPro"/>
</dbReference>
<dbReference type="CDD" id="cd00117">
    <property type="entry name" value="TFP"/>
    <property type="match status" value="1"/>
</dbReference>
<proteinExistence type="inferred from homology"/>
<evidence type="ECO:0000256" key="12">
    <source>
        <dbReference type="ARBA" id="ARBA00023136"/>
    </source>
</evidence>
<protein>
    <recommendedName>
        <fullName evidence="3">receptor protein serine/threonine kinase</fullName>
        <ecNumber evidence="3">2.7.11.30</ecNumber>
    </recommendedName>
</protein>
<evidence type="ECO:0000256" key="15">
    <source>
        <dbReference type="PIRSR" id="PIRSR037393-2"/>
    </source>
</evidence>
<evidence type="ECO:0000256" key="10">
    <source>
        <dbReference type="ARBA" id="ARBA00022840"/>
    </source>
</evidence>
<feature type="transmembrane region" description="Helical" evidence="19">
    <location>
        <begin position="20"/>
        <end position="37"/>
    </location>
</feature>
<feature type="disulfide bond" evidence="16">
    <location>
        <begin position="45"/>
        <end position="79"/>
    </location>
</feature>
<feature type="disulfide bond" evidence="16">
    <location>
        <begin position="135"/>
        <end position="140"/>
    </location>
</feature>
<keyword evidence="6 19" id="KW-0812">Transmembrane</keyword>
<dbReference type="CTD" id="7048"/>
<dbReference type="GO" id="GO:0071363">
    <property type="term" value="P:cellular response to growth factor stimulus"/>
    <property type="evidence" value="ECO:0007669"/>
    <property type="project" value="TreeGrafter"/>
</dbReference>
<dbReference type="Pfam" id="PF07714">
    <property type="entry name" value="PK_Tyr_Ser-Thr"/>
    <property type="match status" value="1"/>
</dbReference>
<keyword evidence="10 15" id="KW-0067">ATP-binding</keyword>
<dbReference type="InterPro" id="IPR017441">
    <property type="entry name" value="Protein_kinase_ATP_BS"/>
</dbReference>
<evidence type="ECO:0000256" key="16">
    <source>
        <dbReference type="PIRSR" id="PIRSR037393-3"/>
    </source>
</evidence>
<dbReference type="InterPro" id="IPR011009">
    <property type="entry name" value="Kinase-like_dom_sf"/>
</dbReference>
<feature type="binding site" evidence="15 17">
    <location>
        <position position="308"/>
    </location>
    <ligand>
        <name>ATP</name>
        <dbReference type="ChEBI" id="CHEBI:30616"/>
    </ligand>
</feature>
<evidence type="ECO:0000256" key="17">
    <source>
        <dbReference type="PROSITE-ProRule" id="PRU10141"/>
    </source>
</evidence>
<dbReference type="GO" id="GO:0004675">
    <property type="term" value="F:transmembrane receptor protein serine/threonine kinase activity"/>
    <property type="evidence" value="ECO:0007669"/>
    <property type="project" value="UniProtKB-EC"/>
</dbReference>
<keyword evidence="8 15" id="KW-0547">Nucleotide-binding</keyword>
<keyword evidence="4" id="KW-0723">Serine/threonine-protein kinase</keyword>
<keyword evidence="5" id="KW-0808">Transferase</keyword>
<evidence type="ECO:0000256" key="11">
    <source>
        <dbReference type="ARBA" id="ARBA00022989"/>
    </source>
</evidence>
<feature type="region of interest" description="Disordered" evidence="18">
    <location>
        <begin position="227"/>
        <end position="246"/>
    </location>
</feature>
<evidence type="ECO:0000256" key="1">
    <source>
        <dbReference type="ARBA" id="ARBA00004479"/>
    </source>
</evidence>
<dbReference type="Gene3D" id="1.10.510.10">
    <property type="entry name" value="Transferase(Phosphotransferase) domain 1"/>
    <property type="match status" value="1"/>
</dbReference>
<evidence type="ECO:0000259" key="20">
    <source>
        <dbReference type="PROSITE" id="PS50011"/>
    </source>
</evidence>
<comment type="similarity">
    <text evidence="2">Belongs to the protein kinase superfamily. TKL Ser/Thr protein kinase family. TGFB receptor subfamily.</text>
</comment>
<feature type="disulfide bond" evidence="16">
    <location>
        <begin position="48"/>
        <end position="66"/>
    </location>
</feature>
<dbReference type="GO" id="GO:0046872">
    <property type="term" value="F:metal ion binding"/>
    <property type="evidence" value="ECO:0007669"/>
    <property type="project" value="InterPro"/>
</dbReference>
<keyword evidence="13" id="KW-0675">Receptor</keyword>
<dbReference type="PANTHER" id="PTHR23255">
    <property type="entry name" value="TRANSFORMING GROWTH FACTOR-BETA RECEPTOR TYPE I AND II"/>
    <property type="match status" value="1"/>
</dbReference>
<feature type="compositionally biased region" description="Polar residues" evidence="18">
    <location>
        <begin position="235"/>
        <end position="245"/>
    </location>
</feature>
<reference evidence="22" key="1">
    <citation type="submission" date="2025-08" db="UniProtKB">
        <authorList>
            <consortium name="RefSeq"/>
        </authorList>
    </citation>
    <scope>IDENTIFICATION</scope>
</reference>
<dbReference type="GO" id="GO:0005524">
    <property type="term" value="F:ATP binding"/>
    <property type="evidence" value="ECO:0007669"/>
    <property type="project" value="UniProtKB-UniRule"/>
</dbReference>
<evidence type="ECO:0000256" key="13">
    <source>
        <dbReference type="ARBA" id="ARBA00023170"/>
    </source>
</evidence>
<dbReference type="PANTHER" id="PTHR23255:SF71">
    <property type="entry name" value="RECEPTOR PROTEIN SERINE_THREONINE KINASE"/>
    <property type="match status" value="1"/>
</dbReference>
<feature type="active site" description="Proton acceptor" evidence="14">
    <location>
        <position position="415"/>
    </location>
</feature>
<keyword evidence="7" id="KW-0732">Signal</keyword>
<evidence type="ECO:0000313" key="22">
    <source>
        <dbReference type="RefSeq" id="XP_022099851.1"/>
    </source>
</evidence>
<dbReference type="Proteomes" id="UP000694845">
    <property type="component" value="Unplaced"/>
</dbReference>
<dbReference type="EC" id="2.7.11.30" evidence="3"/>
<dbReference type="InterPro" id="IPR000719">
    <property type="entry name" value="Prot_kinase_dom"/>
</dbReference>
<feature type="disulfide bond" evidence="16">
    <location>
        <begin position="114"/>
        <end position="133"/>
    </location>
</feature>
<evidence type="ECO:0000256" key="5">
    <source>
        <dbReference type="ARBA" id="ARBA00022679"/>
    </source>
</evidence>
<evidence type="ECO:0000256" key="7">
    <source>
        <dbReference type="ARBA" id="ARBA00022729"/>
    </source>
</evidence>
<feature type="region of interest" description="Disordered" evidence="18">
    <location>
        <begin position="151"/>
        <end position="188"/>
    </location>
</feature>
<dbReference type="InterPro" id="IPR001245">
    <property type="entry name" value="Ser-Thr/Tyr_kinase_cat_dom"/>
</dbReference>
<sequence length="601" mass="66392">MGFTYPVSLSRACTPQPRGRVFPIFAAFVIVCAWFDVSTNAASYCFSCNETVLDCDMDRLVCRSRCDEKVACQSSNSYCLIATYTAGSDVQEFASVTCFENQPLSESDVTPHYCGAPDTDYSTDDSYWFIYTCTCTHDYCNDAIYLPGAEVPKPTPHPPTTEQGTPSKEGPNPVTTPKDDNVSNDEDSDGGMKTLTIVLASSLPVVIVAVLGVSGFYIYRYCQKLKQDRKPHPPTSNTESTSLDLTTEDSDVKVIGQDTPPESPVHLRGNYLPISLSTVIGRGRFGAVWKADLKEGDGPADETVVAVKIFHEIDSASWSVEKEMFTDETVMLKHDNVVEFIAAEVRQGSYDSQRQFWLVTRYYSKGSLYQYLKHHTVGWQELCRLAGTTARGVAHLHAEVYGPHGLHKVPVAHRDLKSSNVLVKDDGTCAIADFGLSIQLDPTLSIDQLANSGQAGTPRYMAPEALESKVNLHDIESFKQMDVYSLSLIVWEIAKRCHIGDVVSAAPEHQLPFFDSVAGRANIEDMKTVVALQRERPTIPPSWSENTGMQLVSATMEDCWDSDPEARLTAHCVEARFTEIITWTEGEQNPGHNDINTITVV</sequence>